<evidence type="ECO:0000313" key="1">
    <source>
        <dbReference type="EMBL" id="AZA11293.1"/>
    </source>
</evidence>
<dbReference type="Proteomes" id="UP000271587">
    <property type="component" value="Chromosome"/>
</dbReference>
<dbReference type="KEGG" id="cgk:CGERO_04885"/>
<dbReference type="SUPFAM" id="SSF47203">
    <property type="entry name" value="Acyl-CoA dehydrogenase C-terminal domain-like"/>
    <property type="match status" value="1"/>
</dbReference>
<organism evidence="1 2">
    <name type="scientific">Corynebacterium gerontici</name>
    <dbReference type="NCBI Taxonomy" id="2079234"/>
    <lineage>
        <taxon>Bacteria</taxon>
        <taxon>Bacillati</taxon>
        <taxon>Actinomycetota</taxon>
        <taxon>Actinomycetes</taxon>
        <taxon>Mycobacteriales</taxon>
        <taxon>Corynebacteriaceae</taxon>
        <taxon>Corynebacterium</taxon>
    </lineage>
</organism>
<reference evidence="1 2" key="1">
    <citation type="submission" date="2018-11" db="EMBL/GenBank/DDBJ databases">
        <authorList>
            <person name="Kleinhagauer T."/>
            <person name="Glaeser S.P."/>
            <person name="Spergser J."/>
            <person name="Ruckert C."/>
            <person name="Kaempfer P."/>
            <person name="Busse H.-J."/>
        </authorList>
    </citation>
    <scope>NUCLEOTIDE SEQUENCE [LARGE SCALE GENOMIC DNA]</scope>
    <source>
        <strain evidence="1 2">W8</strain>
    </source>
</reference>
<dbReference type="InterPro" id="IPR036250">
    <property type="entry name" value="AcylCo_DH-like_C"/>
</dbReference>
<dbReference type="InterPro" id="IPR009100">
    <property type="entry name" value="AcylCoA_DH/oxidase_NM_dom_sf"/>
</dbReference>
<dbReference type="GO" id="GO:0003995">
    <property type="term" value="F:acyl-CoA dehydrogenase activity"/>
    <property type="evidence" value="ECO:0007669"/>
    <property type="project" value="TreeGrafter"/>
</dbReference>
<dbReference type="InterPro" id="IPR046373">
    <property type="entry name" value="Acyl-CoA_Oxase/DH_mid-dom_sf"/>
</dbReference>
<dbReference type="PANTHER" id="PTHR43884">
    <property type="entry name" value="ACYL-COA DEHYDROGENASE"/>
    <property type="match status" value="1"/>
</dbReference>
<proteinExistence type="predicted"/>
<dbReference type="OrthoDB" id="3258691at2"/>
<accession>A0A3G6J0H6</accession>
<keyword evidence="2" id="KW-1185">Reference proteome</keyword>
<dbReference type="PANTHER" id="PTHR43884:SF12">
    <property type="entry name" value="ISOVALERYL-COA DEHYDROGENASE, MITOCHONDRIAL-RELATED"/>
    <property type="match status" value="1"/>
</dbReference>
<dbReference type="RefSeq" id="WP_123933775.1">
    <property type="nucleotide sequence ID" value="NZ_CP033897.1"/>
</dbReference>
<evidence type="ECO:0008006" key="3">
    <source>
        <dbReference type="Google" id="ProtNLM"/>
    </source>
</evidence>
<gene>
    <name evidence="1" type="ORF">CGERO_04885</name>
</gene>
<dbReference type="Gene3D" id="2.40.110.10">
    <property type="entry name" value="Butyryl-CoA Dehydrogenase, subunit A, domain 2"/>
    <property type="match status" value="1"/>
</dbReference>
<name>A0A3G6J0H6_9CORY</name>
<sequence length="343" mass="36635">MALPVDLAQLVAQRAKAVDKGELSANYLVQHLAERELLQVVNNHPDKLLTLVRLIRDVAELDLSAAFSLWAQSMAIEYLAQADTDYAREVLPVLLRGERPGVTGMASVFKQAAGCGDIELQATPVKGGYEVSGVLRWASNLVEDSLVVTGAVADGPLVFAIDASAPGVSLGKPFGLLGLNATASTSLEFDRAFVPERQVLATDLQGFARSVRPTFVLLQTSECLGLAHTAAQEATKRLEGVNGVFASEVQAINEHIASLVEHQEELSRGVEKQVDPVALIELRLAAAQAAASATQLEVRVAGGAGYAQHSPASRRFREAAFLPVQSPSEAQLRWELDRAREAA</sequence>
<dbReference type="SUPFAM" id="SSF56645">
    <property type="entry name" value="Acyl-CoA dehydrogenase NM domain-like"/>
    <property type="match status" value="1"/>
</dbReference>
<dbReference type="AlphaFoldDB" id="A0A3G6J0H6"/>
<protein>
    <recommendedName>
        <fullName evidence="3">Acyl-CoA dehydrogenase</fullName>
    </recommendedName>
</protein>
<dbReference type="EMBL" id="CP033897">
    <property type="protein sequence ID" value="AZA11293.1"/>
    <property type="molecule type" value="Genomic_DNA"/>
</dbReference>
<evidence type="ECO:0000313" key="2">
    <source>
        <dbReference type="Proteomes" id="UP000271587"/>
    </source>
</evidence>